<proteinExistence type="predicted"/>
<dbReference type="Proteomes" id="UP000886653">
    <property type="component" value="Unassembled WGS sequence"/>
</dbReference>
<feature type="region of interest" description="Disordered" evidence="1">
    <location>
        <begin position="252"/>
        <end position="277"/>
    </location>
</feature>
<dbReference type="OrthoDB" id="2507698at2759"/>
<name>A0A9P6NT10_9BASI</name>
<evidence type="ECO:0000256" key="1">
    <source>
        <dbReference type="SAM" id="MobiDB-lite"/>
    </source>
</evidence>
<keyword evidence="3" id="KW-1185">Reference proteome</keyword>
<dbReference type="AlphaFoldDB" id="A0A9P6NT10"/>
<feature type="compositionally biased region" description="Acidic residues" evidence="1">
    <location>
        <begin position="256"/>
        <end position="266"/>
    </location>
</feature>
<dbReference type="EMBL" id="MU167213">
    <property type="protein sequence ID" value="KAG0151439.1"/>
    <property type="molecule type" value="Genomic_DNA"/>
</dbReference>
<evidence type="ECO:0000313" key="3">
    <source>
        <dbReference type="Proteomes" id="UP000886653"/>
    </source>
</evidence>
<comment type="caution">
    <text evidence="2">The sequence shown here is derived from an EMBL/GenBank/DDBJ whole genome shotgun (WGS) entry which is preliminary data.</text>
</comment>
<evidence type="ECO:0000313" key="2">
    <source>
        <dbReference type="EMBL" id="KAG0151439.1"/>
    </source>
</evidence>
<protein>
    <submittedName>
        <fullName evidence="2">Uncharacterized protein</fullName>
    </submittedName>
</protein>
<gene>
    <name evidence="2" type="ORF">CROQUDRAFT_86865</name>
</gene>
<organism evidence="2 3">
    <name type="scientific">Cronartium quercuum f. sp. fusiforme G11</name>
    <dbReference type="NCBI Taxonomy" id="708437"/>
    <lineage>
        <taxon>Eukaryota</taxon>
        <taxon>Fungi</taxon>
        <taxon>Dikarya</taxon>
        <taxon>Basidiomycota</taxon>
        <taxon>Pucciniomycotina</taxon>
        <taxon>Pucciniomycetes</taxon>
        <taxon>Pucciniales</taxon>
        <taxon>Coleosporiaceae</taxon>
        <taxon>Cronartium</taxon>
    </lineage>
</organism>
<reference evidence="2" key="1">
    <citation type="submission" date="2013-11" db="EMBL/GenBank/DDBJ databases">
        <title>Genome sequence of the fusiform rust pathogen reveals effectors for host alternation and coevolution with pine.</title>
        <authorList>
            <consortium name="DOE Joint Genome Institute"/>
            <person name="Smith K."/>
            <person name="Pendleton A."/>
            <person name="Kubisiak T."/>
            <person name="Anderson C."/>
            <person name="Salamov A."/>
            <person name="Aerts A."/>
            <person name="Riley R."/>
            <person name="Clum A."/>
            <person name="Lindquist E."/>
            <person name="Ence D."/>
            <person name="Campbell M."/>
            <person name="Kronenberg Z."/>
            <person name="Feau N."/>
            <person name="Dhillon B."/>
            <person name="Hamelin R."/>
            <person name="Burleigh J."/>
            <person name="Smith J."/>
            <person name="Yandell M."/>
            <person name="Nelson C."/>
            <person name="Grigoriev I."/>
            <person name="Davis J."/>
        </authorList>
    </citation>
    <scope>NUCLEOTIDE SEQUENCE</scope>
    <source>
        <strain evidence="2">G11</strain>
    </source>
</reference>
<accession>A0A9P6NT10</accession>
<sequence>MSENSYLSGKLSTRNINRRQRFNPMGSFSRQYASNSNHATSITDACSHSGSPASTLVNPEVPNRWWLQRLHSNPNLSIEKDTSSIYHNESFSTVFEVNPSFLNNSRSAVTDTKVECTTSWKPEFQEPTSTEICSQSTKDSVTNSLIASETAIVPRYLHHIDPDMVQVNTSSTSRQIQLKSTRQRKRKVQLCPKFPKYQGLSRFAAPMNVISGILPVVPSKENDLNVDLMLLSKSSNLSQSNSTNSIYLTKDKIQREEEEEEEEEETETKTKTKKKKSNLKNNQLLVKKQNSNFLISNEISIDFLKNLKNEEWFDRQKKIEKLIKERQEYFLKFGFGDPSGKPFPKNDLSIDKKPIPNRWVWYIRLSLEYEKMHGIKVPPGGPAGYLKYGWDRMGKEGKQPYQELADVYSAQKAKHLAKLGIGSLHFKMETNQQKLDQPLNIACASEPGSSHLSEDSPRTKLEDLKTPSWVIGLSSFDSNQQNSITDRPSLRTSITTTPDDVFPNTVLSSDGFLTDSSTDTHDFLPTYLHSAGFDSDFISSLNQQGLVSSADQTILNRCAVDTSLDRPLTENGDSNSTDRVLIDQSTWKQFDINHTGNFQSTMAKTINMNDIKDHQMIDSYHSIFETSILGNSIYPSLNNEKNGVIPTFSNKQFNLLGFDIDDLF</sequence>